<organism evidence="1 2">
    <name type="scientific">Fusarium oxysporum</name>
    <name type="common">Fusarium vascular wilt</name>
    <dbReference type="NCBI Taxonomy" id="5507"/>
    <lineage>
        <taxon>Eukaryota</taxon>
        <taxon>Fungi</taxon>
        <taxon>Dikarya</taxon>
        <taxon>Ascomycota</taxon>
        <taxon>Pezizomycotina</taxon>
        <taxon>Sordariomycetes</taxon>
        <taxon>Hypocreomycetidae</taxon>
        <taxon>Hypocreales</taxon>
        <taxon>Nectriaceae</taxon>
        <taxon>Fusarium</taxon>
        <taxon>Fusarium oxysporum species complex</taxon>
    </lineage>
</organism>
<dbReference type="Proteomes" id="UP000285860">
    <property type="component" value="Unassembled WGS sequence"/>
</dbReference>
<comment type="caution">
    <text evidence="1">The sequence shown here is derived from an EMBL/GenBank/DDBJ whole genome shotgun (WGS) entry which is preliminary data.</text>
</comment>
<evidence type="ECO:0000313" key="1">
    <source>
        <dbReference type="EMBL" id="RKK80938.1"/>
    </source>
</evidence>
<evidence type="ECO:0000313" key="2">
    <source>
        <dbReference type="Proteomes" id="UP000285860"/>
    </source>
</evidence>
<protein>
    <submittedName>
        <fullName evidence="1">Uncharacterized protein</fullName>
    </submittedName>
</protein>
<dbReference type="AlphaFoldDB" id="A0A420NKY1"/>
<name>A0A420NKY1_FUSOX</name>
<gene>
    <name evidence="1" type="ORF">BFJ68_g17668</name>
</gene>
<sequence>MIRAKFFMHRVNHPLRAEGARDEDEETDESSRRWWSSASLRLARVVGQIFSRRPSPPRTDTISLESQQNITAMPVISTSIPANADNDLFPQSLSRRQTETVLSNESLASAGSTEPIAITTATALRG</sequence>
<accession>A0A420NKY1</accession>
<reference evidence="1 2" key="1">
    <citation type="journal article" date="2018" name="Sci. Rep.">
        <title>Characterisation of pathogen-specific regions and novel effector candidates in Fusarium oxysporum f. sp. cepae.</title>
        <authorList>
            <person name="Armitage A.D."/>
            <person name="Taylor A."/>
            <person name="Sobczyk M.K."/>
            <person name="Baxter L."/>
            <person name="Greenfield B.P."/>
            <person name="Bates H.J."/>
            <person name="Wilson F."/>
            <person name="Jackson A.C."/>
            <person name="Ott S."/>
            <person name="Harrison R.J."/>
            <person name="Clarkson J.P."/>
        </authorList>
    </citation>
    <scope>NUCLEOTIDE SEQUENCE [LARGE SCALE GENOMIC DNA]</scope>
    <source>
        <strain evidence="1 2">Fo_A28</strain>
    </source>
</reference>
<proteinExistence type="predicted"/>
<dbReference type="EMBL" id="MRCY01000672">
    <property type="protein sequence ID" value="RKK80938.1"/>
    <property type="molecule type" value="Genomic_DNA"/>
</dbReference>